<dbReference type="Pfam" id="PF16932">
    <property type="entry name" value="T4SS_TraI"/>
    <property type="match status" value="1"/>
</dbReference>
<keyword evidence="1" id="KW-0732">Signal</keyword>
<accession>A0AAC9JE12</accession>
<organism evidence="2 3">
    <name type="scientific">Alteromonas mediterranea</name>
    <dbReference type="NCBI Taxonomy" id="314275"/>
    <lineage>
        <taxon>Bacteria</taxon>
        <taxon>Pseudomonadati</taxon>
        <taxon>Pseudomonadota</taxon>
        <taxon>Gammaproteobacteria</taxon>
        <taxon>Alteromonadales</taxon>
        <taxon>Alteromonadaceae</taxon>
        <taxon>Alteromonas/Salinimonas group</taxon>
        <taxon>Alteromonas</taxon>
    </lineage>
</organism>
<dbReference type="Proteomes" id="UP000182101">
    <property type="component" value="Plasmid pAMCP48-600"/>
</dbReference>
<gene>
    <name evidence="2" type="ORF">BM524_18660</name>
</gene>
<name>A0AAC9JE12_9ALTE</name>
<evidence type="ECO:0000256" key="1">
    <source>
        <dbReference type="SAM" id="SignalP"/>
    </source>
</evidence>
<dbReference type="EMBL" id="CP018025">
    <property type="protein sequence ID" value="APD91943.1"/>
    <property type="molecule type" value="Genomic_DNA"/>
</dbReference>
<evidence type="ECO:0008006" key="4">
    <source>
        <dbReference type="Google" id="ProtNLM"/>
    </source>
</evidence>
<dbReference type="AlphaFoldDB" id="A0AAC9JE12"/>
<geneLocation type="plasmid" evidence="3">
    <name>pamcp48-600</name>
</geneLocation>
<protein>
    <recommendedName>
        <fullName evidence="4">Gliding motility protein GldN</fullName>
    </recommendedName>
</protein>
<sequence>MNRRTVVSTMVALCLASGMTNAQESSDKNEASDKYELNQKEEVIVDTSLSSFRVNELKELYSETAKKKAIKFDRKYVKDVNYDFRSTVDFNHPSLGMLTTEITESDLEAIQEIQREQQARDMRNQTIMQTAFHFSYAASYYKRTREKHEELVNQDKVYSQIFPFHMLLEDEGRVKPPVILETPFSREIEDKRTIRERKRRYRIAEQAEVVLRPPTYLDYFNNLLTKKPDLPSIYMIPLNDDELVYWRKGVMHGWVEGNEKANIVIQQDTRRLFRDFIGMLRYRAQANAKILTRPTTHHTNVGTNARGDVINIGESVFEITRLPTFNDDDINWIALPEVDDIFDDLTQETIDDLTQEVVESGALL</sequence>
<dbReference type="InterPro" id="IPR031618">
    <property type="entry name" value="T4SS_TraI"/>
</dbReference>
<keyword evidence="2" id="KW-0614">Plasmid</keyword>
<feature type="chain" id="PRO_5041896807" description="Gliding motility protein GldN" evidence="1">
    <location>
        <begin position="23"/>
        <end position="364"/>
    </location>
</feature>
<dbReference type="RefSeq" id="WP_071960553.1">
    <property type="nucleotide sequence ID" value="NZ_CP018025.1"/>
</dbReference>
<reference evidence="2 3" key="1">
    <citation type="submission" date="2016-11" db="EMBL/GenBank/DDBJ databases">
        <title>Networking in microbes: conjugative elements and plasmids in the genus Alteromonas.</title>
        <authorList>
            <person name="Lopez-Perez M."/>
            <person name="Ramon-Marco N."/>
            <person name="Rodriguez-Valera F."/>
        </authorList>
    </citation>
    <scope>NUCLEOTIDE SEQUENCE [LARGE SCALE GENOMIC DNA]</scope>
    <source>
        <strain evidence="2 3">CP48</strain>
        <plasmid evidence="3">pamcp48-600</plasmid>
    </source>
</reference>
<proteinExistence type="predicted"/>
<feature type="signal peptide" evidence="1">
    <location>
        <begin position="1"/>
        <end position="22"/>
    </location>
</feature>
<evidence type="ECO:0000313" key="3">
    <source>
        <dbReference type="Proteomes" id="UP000182101"/>
    </source>
</evidence>
<evidence type="ECO:0000313" key="2">
    <source>
        <dbReference type="EMBL" id="APD91943.1"/>
    </source>
</evidence>